<accession>A0A9P5XTJ7</accession>
<protein>
    <recommendedName>
        <fullName evidence="6">CxC2-like cysteine cluster KDZ transposase-associated domain-containing protein</fullName>
    </recommendedName>
</protein>
<name>A0A9P5XTJ7_9AGAR</name>
<evidence type="ECO:0000313" key="5">
    <source>
        <dbReference type="Proteomes" id="UP000807353"/>
    </source>
</evidence>
<dbReference type="GO" id="GO:0008270">
    <property type="term" value="F:zinc ion binding"/>
    <property type="evidence" value="ECO:0007669"/>
    <property type="project" value="InterPro"/>
</dbReference>
<dbReference type="InterPro" id="IPR041457">
    <property type="entry name" value="CxC2_KDZ-assoc"/>
</dbReference>
<feature type="region of interest" description="Disordered" evidence="1">
    <location>
        <begin position="1"/>
        <end position="26"/>
    </location>
</feature>
<organism evidence="4 5">
    <name type="scientific">Collybia nuda</name>
    <dbReference type="NCBI Taxonomy" id="64659"/>
    <lineage>
        <taxon>Eukaryota</taxon>
        <taxon>Fungi</taxon>
        <taxon>Dikarya</taxon>
        <taxon>Basidiomycota</taxon>
        <taxon>Agaricomycotina</taxon>
        <taxon>Agaricomycetes</taxon>
        <taxon>Agaricomycetidae</taxon>
        <taxon>Agaricales</taxon>
        <taxon>Tricholomatineae</taxon>
        <taxon>Clitocybaceae</taxon>
        <taxon>Collybia</taxon>
    </lineage>
</organism>
<evidence type="ECO:0000259" key="3">
    <source>
        <dbReference type="Pfam" id="PF18803"/>
    </source>
</evidence>
<dbReference type="PANTHER" id="PTHR33096">
    <property type="entry name" value="CXC2 DOMAIN-CONTAINING PROTEIN"/>
    <property type="match status" value="1"/>
</dbReference>
<feature type="domain" description="B box-type" evidence="2">
    <location>
        <begin position="147"/>
        <end position="186"/>
    </location>
</feature>
<dbReference type="OrthoDB" id="3261436at2759"/>
<dbReference type="InterPro" id="IPR040521">
    <property type="entry name" value="KDZ"/>
</dbReference>
<comment type="caution">
    <text evidence="4">The sequence shown here is derived from an EMBL/GenBank/DDBJ whole genome shotgun (WGS) entry which is preliminary data.</text>
</comment>
<dbReference type="Pfam" id="PF18803">
    <property type="entry name" value="CxC2"/>
    <property type="match status" value="1"/>
</dbReference>
<reference evidence="4" key="1">
    <citation type="submission" date="2020-11" db="EMBL/GenBank/DDBJ databases">
        <authorList>
            <consortium name="DOE Joint Genome Institute"/>
            <person name="Ahrendt S."/>
            <person name="Riley R."/>
            <person name="Andreopoulos W."/>
            <person name="Labutti K."/>
            <person name="Pangilinan J."/>
            <person name="Ruiz-Duenas F.J."/>
            <person name="Barrasa J.M."/>
            <person name="Sanchez-Garcia M."/>
            <person name="Camarero S."/>
            <person name="Miyauchi S."/>
            <person name="Serrano A."/>
            <person name="Linde D."/>
            <person name="Babiker R."/>
            <person name="Drula E."/>
            <person name="Ayuso-Fernandez I."/>
            <person name="Pacheco R."/>
            <person name="Padilla G."/>
            <person name="Ferreira P."/>
            <person name="Barriuso J."/>
            <person name="Kellner H."/>
            <person name="Castanera R."/>
            <person name="Alfaro M."/>
            <person name="Ramirez L."/>
            <person name="Pisabarro A.G."/>
            <person name="Kuo A."/>
            <person name="Tritt A."/>
            <person name="Lipzen A."/>
            <person name="He G."/>
            <person name="Yan M."/>
            <person name="Ng V."/>
            <person name="Cullen D."/>
            <person name="Martin F."/>
            <person name="Rosso M.-N."/>
            <person name="Henrissat B."/>
            <person name="Hibbett D."/>
            <person name="Martinez A.T."/>
            <person name="Grigoriev I.V."/>
        </authorList>
    </citation>
    <scope>NUCLEOTIDE SEQUENCE</scope>
    <source>
        <strain evidence="4">CBS 247.69</strain>
    </source>
</reference>
<proteinExistence type="predicted"/>
<gene>
    <name evidence="4" type="ORF">BDZ94DRAFT_1316224</name>
</gene>
<sequence>MGKKRAKANHQIRTHTPAGAGSAQPPLPNVINIPVARYHVLPSGNLGHSTSYHAIDATGDDTPRLPNNSFNYPDDAQLPNAPSPTTTAIWDAPWMDPAYLEHCEERGAAPRQLRAADKPLKRWIPDRDTFVSEDIRWDGRGEYVDSACPTCEVEPADYRCEECEGGQLLCQECMVESHRLNSLHRVKFWNGTFFEKKSLKSLGLRIQLGHRVGEHCINPKPAFANGFVVVHINGIHDVALDFCDCETAQIAITQLLRHRWFPATVDNPKSAATFTVLRQFHILSFESKASCFEYYHALVRLTDNTTTEYVKDRYSAFMRMVREYRHIKMLKRSGRGHDPLGAVGTKPGECAVLCPACPQPGLNLPPGWENAPSSKRWLYSLFLGINANFRLKRKHVSNSSVDPTLGDGMSYFVERKPFVDFLNTFGDLIIQDPSTCSNHKAVDAERSNKGLAATGVGTVDCARHDVKRPRSVGDLQKSERYINMDYLYFTTLEGTPLNELVISYDIACQWSVKLWERMKKYPHRLHIGRNSSRSIVFLVPKFHLPAHIMACQTTFSFNFNAHVGRTDGEAPERGWSHINPVATSTREMGPGSRQDTLDDHFGDWNWKKTSLMGVSLLRKIQTAVPERNEHVFRYHQLEDGLGATHIKKWKDELDLWQKDHTQPNPFEPCYKPLTQNAIRRELSEQDASDMASGSAYILHEAVSASQMITMGLDLEDQQRRLVVDAAELGPHSTDIQKTQIQIRRNILKRKIDAWITVQHLYIPSLAMIRAQSTQDHSDDLAETISLILPSSIRQPTPCDPRLHEMEWKLRIPQANDALDDLREGLRLRAYLYIDKDRFQRGQYHNTRSRGIIDRVQVKINAAVLKYRVARNALLSLSGILGKVGWEIEFPPLLDRDVKQLSGDDTESEGHRSLSWIWTHLGDKSQLNEERLQDVLRIEWCKSKARADRWSEEVQLLLEEMRRVLQFFESMADKWDARAQGMCFIPKERAIDNGLAAYSAKQAALYRALKAYCQRIWRFVPRFVQLGLSVEVVPPELASINDDDD</sequence>
<evidence type="ECO:0008006" key="6">
    <source>
        <dbReference type="Google" id="ProtNLM"/>
    </source>
</evidence>
<dbReference type="Pfam" id="PF18758">
    <property type="entry name" value="KDZ"/>
    <property type="match status" value="1"/>
</dbReference>
<evidence type="ECO:0000256" key="1">
    <source>
        <dbReference type="SAM" id="MobiDB-lite"/>
    </source>
</evidence>
<dbReference type="InterPro" id="IPR000315">
    <property type="entry name" value="Znf_B-box"/>
</dbReference>
<dbReference type="CDD" id="cd19757">
    <property type="entry name" value="Bbox1"/>
    <property type="match status" value="1"/>
</dbReference>
<dbReference type="AlphaFoldDB" id="A0A9P5XTJ7"/>
<dbReference type="EMBL" id="MU150672">
    <property type="protein sequence ID" value="KAF9455450.1"/>
    <property type="molecule type" value="Genomic_DNA"/>
</dbReference>
<evidence type="ECO:0000313" key="4">
    <source>
        <dbReference type="EMBL" id="KAF9455450.1"/>
    </source>
</evidence>
<feature type="domain" description="CxC2-like cysteine cluster KDZ transposase-associated" evidence="3">
    <location>
        <begin position="199"/>
        <end position="305"/>
    </location>
</feature>
<feature type="compositionally biased region" description="Basic residues" evidence="1">
    <location>
        <begin position="1"/>
        <end position="13"/>
    </location>
</feature>
<keyword evidence="5" id="KW-1185">Reference proteome</keyword>
<dbReference type="Pfam" id="PF00643">
    <property type="entry name" value="zf-B_box"/>
    <property type="match status" value="1"/>
</dbReference>
<evidence type="ECO:0000259" key="2">
    <source>
        <dbReference type="Pfam" id="PF00643"/>
    </source>
</evidence>
<dbReference type="Proteomes" id="UP000807353">
    <property type="component" value="Unassembled WGS sequence"/>
</dbReference>
<dbReference type="PANTHER" id="PTHR33096:SF1">
    <property type="entry name" value="CXC1-LIKE CYSTEINE CLUSTER ASSOCIATED WITH KDZ TRANSPOSASES DOMAIN-CONTAINING PROTEIN"/>
    <property type="match status" value="1"/>
</dbReference>